<protein>
    <submittedName>
        <fullName evidence="1">Uncharacterized protein</fullName>
    </submittedName>
</protein>
<dbReference type="EMBL" id="BARS01022196">
    <property type="protein sequence ID" value="GAG12172.1"/>
    <property type="molecule type" value="Genomic_DNA"/>
</dbReference>
<reference evidence="1" key="1">
    <citation type="journal article" date="2014" name="Front. Microbiol.">
        <title>High frequency of phylogenetically diverse reductive dehalogenase-homologous genes in deep subseafloor sedimentary metagenomes.</title>
        <authorList>
            <person name="Kawai M."/>
            <person name="Futagami T."/>
            <person name="Toyoda A."/>
            <person name="Takaki Y."/>
            <person name="Nishi S."/>
            <person name="Hori S."/>
            <person name="Arai W."/>
            <person name="Tsubouchi T."/>
            <person name="Morono Y."/>
            <person name="Uchiyama I."/>
            <person name="Ito T."/>
            <person name="Fujiyama A."/>
            <person name="Inagaki F."/>
            <person name="Takami H."/>
        </authorList>
    </citation>
    <scope>NUCLEOTIDE SEQUENCE</scope>
    <source>
        <strain evidence="1">Expedition CK06-06</strain>
    </source>
</reference>
<sequence length="163" mass="18754">MKHELKDQMKDAILAAHSKALKSVHDGRESIEQAMTDNVICGALIEKFERQHKHTVCHELRGIMSGESVHDYLSINRLARKRSAHVDKRQLCLMGIIDVKEHTTAIDTETVKPSKTVSTIMTRAGREFTKKLKDRPANAWSIEEKEQFKRSMLPFLEIYNEIK</sequence>
<gene>
    <name evidence="1" type="ORF">S01H1_35515</name>
</gene>
<accession>X0VLU7</accession>
<name>X0VLU7_9ZZZZ</name>
<organism evidence="1">
    <name type="scientific">marine sediment metagenome</name>
    <dbReference type="NCBI Taxonomy" id="412755"/>
    <lineage>
        <taxon>unclassified sequences</taxon>
        <taxon>metagenomes</taxon>
        <taxon>ecological metagenomes</taxon>
    </lineage>
</organism>
<dbReference type="AlphaFoldDB" id="X0VLU7"/>
<comment type="caution">
    <text evidence="1">The sequence shown here is derived from an EMBL/GenBank/DDBJ whole genome shotgun (WGS) entry which is preliminary data.</text>
</comment>
<proteinExistence type="predicted"/>
<evidence type="ECO:0000313" key="1">
    <source>
        <dbReference type="EMBL" id="GAG12172.1"/>
    </source>
</evidence>